<accession>A0ACC0XBI0</accession>
<gene>
    <name evidence="1" type="ORF">Pint_21182</name>
</gene>
<keyword evidence="2" id="KW-1185">Reference proteome</keyword>
<dbReference type="Proteomes" id="UP001163603">
    <property type="component" value="Chromosome 13"/>
</dbReference>
<reference evidence="2" key="1">
    <citation type="journal article" date="2023" name="G3 (Bethesda)">
        <title>Genome assembly and association tests identify interacting loci associated with vigor, precocity, and sex in interspecific pistachio rootstocks.</title>
        <authorList>
            <person name="Palmer W."/>
            <person name="Jacygrad E."/>
            <person name="Sagayaradj S."/>
            <person name="Cavanaugh K."/>
            <person name="Han R."/>
            <person name="Bertier L."/>
            <person name="Beede B."/>
            <person name="Kafkas S."/>
            <person name="Golino D."/>
            <person name="Preece J."/>
            <person name="Michelmore R."/>
        </authorList>
    </citation>
    <scope>NUCLEOTIDE SEQUENCE [LARGE SCALE GENOMIC DNA]</scope>
</reference>
<name>A0ACC0XBI0_9ROSI</name>
<proteinExistence type="predicted"/>
<dbReference type="EMBL" id="CM047748">
    <property type="protein sequence ID" value="KAJ0014605.1"/>
    <property type="molecule type" value="Genomic_DNA"/>
</dbReference>
<evidence type="ECO:0000313" key="2">
    <source>
        <dbReference type="Proteomes" id="UP001163603"/>
    </source>
</evidence>
<comment type="caution">
    <text evidence="1">The sequence shown here is derived from an EMBL/GenBank/DDBJ whole genome shotgun (WGS) entry which is preliminary data.</text>
</comment>
<organism evidence="1 2">
    <name type="scientific">Pistacia integerrima</name>
    <dbReference type="NCBI Taxonomy" id="434235"/>
    <lineage>
        <taxon>Eukaryota</taxon>
        <taxon>Viridiplantae</taxon>
        <taxon>Streptophyta</taxon>
        <taxon>Embryophyta</taxon>
        <taxon>Tracheophyta</taxon>
        <taxon>Spermatophyta</taxon>
        <taxon>Magnoliopsida</taxon>
        <taxon>eudicotyledons</taxon>
        <taxon>Gunneridae</taxon>
        <taxon>Pentapetalae</taxon>
        <taxon>rosids</taxon>
        <taxon>malvids</taxon>
        <taxon>Sapindales</taxon>
        <taxon>Anacardiaceae</taxon>
        <taxon>Pistacia</taxon>
    </lineage>
</organism>
<sequence length="210" mass="22623">MACRVGGIRLQSSLVIPESDVSEGSCIMLATCRNQKRKNEPSTSGRASRIGMKFTSFSKRSFQTRRRGWKIAFALDTGGISGNGGQESLNGDTSGLGSTRLGRIVSAGGRLLLEKLNMARKNFPMKIFLLLLGFYTANALATILGQTGDWDVLVAGIVVAAIEGIGMLMYRKRPSSSTSTGRLKSFVILMNYWKAGVILGLFVDAFKLGS</sequence>
<evidence type="ECO:0000313" key="1">
    <source>
        <dbReference type="EMBL" id="KAJ0014605.1"/>
    </source>
</evidence>
<protein>
    <submittedName>
        <fullName evidence="1">Uncharacterized protein</fullName>
    </submittedName>
</protein>